<dbReference type="SMART" id="SM00248">
    <property type="entry name" value="ANK"/>
    <property type="match status" value="4"/>
</dbReference>
<dbReference type="PANTHER" id="PTHR24159:SF5">
    <property type="entry name" value="ANK_REP_REGION DOMAIN-CONTAINING PROTEIN"/>
    <property type="match status" value="1"/>
</dbReference>
<dbReference type="InterPro" id="IPR036770">
    <property type="entry name" value="Ankyrin_rpt-contain_sf"/>
</dbReference>
<dbReference type="SUPFAM" id="SSF48403">
    <property type="entry name" value="Ankyrin repeat"/>
    <property type="match status" value="1"/>
</dbReference>
<comment type="caution">
    <text evidence="3">The sequence shown here is derived from an EMBL/GenBank/DDBJ whole genome shotgun (WGS) entry which is preliminary data.</text>
</comment>
<sequence length="652" mass="74864">MKPYKIDLDSIAHFQWTVIINGKKYRTTKQTAFYLSPIFESYSEKHPNLNSCKMEIDGANEYEDLINSILKLRGTFNITLSNFDFLRNFCEALHITLFDSQLAEFEEKVASVAKSVSNEPHIRLLKSIERDLLRISYDRMNKTFETVCRASDAHKQEATNSNSEVDFRPKKSSLRSSRPKKDVSNLMSNDDISTIPIVKSSLTVCSAIYSLCISQPQNIDMYVSLLSMFPTETIEKFKRIVFESNFESQEVSFLARMLMHHGMITVDELKTFNKCMTTPAMNHIEGGMIKCGNKAMKKGINFSMIDILSKLNESEVTNVKRGETIGESFSTFFADLATQRQLKEVALKFDTFEPNYSKVSSNNWQLHKDLSFCGRNEQPIAVAIRKDDIDVVQKIISEQALKKNSTIKPSIYERFTMMNVKKNSNSDSDKEEEGIKLIDFSAFFGAIKTFKFLLLNGFEMSPMTFSYAICGGVSEIIHICEEKKCETKGALFYAIRFHRHDLFDWLIDTKGEDITKYDPFKIAREVVKFFNMTTLVNLIQRGFDPTFFVIPAIECRNLLLLEYLATVQHINFNLPIQMSKRKVLPIIDACAFGFNLDLVKFLIKYCKCDINQVGDFGITPIHLACLKNDEETVSFLLKQKKLNFMAKTVFFF</sequence>
<evidence type="ECO:0000313" key="4">
    <source>
        <dbReference type="Proteomes" id="UP001470230"/>
    </source>
</evidence>
<accession>A0ABR2H106</accession>
<dbReference type="InterPro" id="IPR002110">
    <property type="entry name" value="Ankyrin_rpt"/>
</dbReference>
<dbReference type="InterPro" id="IPR020683">
    <property type="entry name" value="DUF3447"/>
</dbReference>
<evidence type="ECO:0000259" key="2">
    <source>
        <dbReference type="Pfam" id="PF11929"/>
    </source>
</evidence>
<organism evidence="3 4">
    <name type="scientific">Tritrichomonas musculus</name>
    <dbReference type="NCBI Taxonomy" id="1915356"/>
    <lineage>
        <taxon>Eukaryota</taxon>
        <taxon>Metamonada</taxon>
        <taxon>Parabasalia</taxon>
        <taxon>Tritrichomonadida</taxon>
        <taxon>Tritrichomonadidae</taxon>
        <taxon>Tritrichomonas</taxon>
    </lineage>
</organism>
<dbReference type="Pfam" id="PF11929">
    <property type="entry name" value="DUF3447"/>
    <property type="match status" value="1"/>
</dbReference>
<dbReference type="EMBL" id="JAPFFF010000050">
    <property type="protein sequence ID" value="KAK8839864.1"/>
    <property type="molecule type" value="Genomic_DNA"/>
</dbReference>
<dbReference type="Proteomes" id="UP001470230">
    <property type="component" value="Unassembled WGS sequence"/>
</dbReference>
<dbReference type="PANTHER" id="PTHR24159">
    <property type="match status" value="1"/>
</dbReference>
<reference evidence="3 4" key="1">
    <citation type="submission" date="2024-04" db="EMBL/GenBank/DDBJ databases">
        <title>Tritrichomonas musculus Genome.</title>
        <authorList>
            <person name="Alves-Ferreira E."/>
            <person name="Grigg M."/>
            <person name="Lorenzi H."/>
            <person name="Galac M."/>
        </authorList>
    </citation>
    <scope>NUCLEOTIDE SEQUENCE [LARGE SCALE GENOMIC DNA]</scope>
    <source>
        <strain evidence="3 4">EAF2021</strain>
    </source>
</reference>
<dbReference type="Gene3D" id="1.25.40.20">
    <property type="entry name" value="Ankyrin repeat-containing domain"/>
    <property type="match status" value="1"/>
</dbReference>
<proteinExistence type="predicted"/>
<gene>
    <name evidence="3" type="ORF">M9Y10_031576</name>
</gene>
<dbReference type="Pfam" id="PF12796">
    <property type="entry name" value="Ank_2"/>
    <property type="match status" value="1"/>
</dbReference>
<protein>
    <recommendedName>
        <fullName evidence="2">DUF3447 domain-containing protein</fullName>
    </recommendedName>
</protein>
<name>A0ABR2H106_9EUKA</name>
<feature type="domain" description="DUF3447" evidence="2">
    <location>
        <begin position="459"/>
        <end position="515"/>
    </location>
</feature>
<feature type="region of interest" description="Disordered" evidence="1">
    <location>
        <begin position="155"/>
        <end position="185"/>
    </location>
</feature>
<keyword evidence="4" id="KW-1185">Reference proteome</keyword>
<evidence type="ECO:0000256" key="1">
    <source>
        <dbReference type="SAM" id="MobiDB-lite"/>
    </source>
</evidence>
<evidence type="ECO:0000313" key="3">
    <source>
        <dbReference type="EMBL" id="KAK8839864.1"/>
    </source>
</evidence>